<dbReference type="InterPro" id="IPR016032">
    <property type="entry name" value="Sig_transdc_resp-reg_C-effctor"/>
</dbReference>
<dbReference type="GO" id="GO:0004016">
    <property type="term" value="F:adenylate cyclase activity"/>
    <property type="evidence" value="ECO:0007669"/>
    <property type="project" value="UniProtKB-ARBA"/>
</dbReference>
<dbReference type="InterPro" id="IPR058852">
    <property type="entry name" value="HTH_77"/>
</dbReference>
<feature type="domain" description="Guanylate cyclase" evidence="5">
    <location>
        <begin position="34"/>
        <end position="145"/>
    </location>
</feature>
<dbReference type="GO" id="GO:0009190">
    <property type="term" value="P:cyclic nucleotide biosynthetic process"/>
    <property type="evidence" value="ECO:0007669"/>
    <property type="project" value="InterPro"/>
</dbReference>
<dbReference type="SUPFAM" id="SSF55073">
    <property type="entry name" value="Nucleotide cyclase"/>
    <property type="match status" value="1"/>
</dbReference>
<keyword evidence="2" id="KW-0238">DNA-binding</keyword>
<dbReference type="SUPFAM" id="SSF46894">
    <property type="entry name" value="C-terminal effector domain of the bipartite response regulators"/>
    <property type="match status" value="1"/>
</dbReference>
<dbReference type="Pfam" id="PF00196">
    <property type="entry name" value="GerE"/>
    <property type="match status" value="1"/>
</dbReference>
<sequence>MLASMSEIDPRAEAPLVDWSDVDMGELLPTGTVTLLLADVEASTRLWQNQPEPMTAAVARLDSVLATTVATHHGVRPVEQGEGDSFVVAFASAREAIACALDLQRSPLGPIRLRIGVHTGDIQLRDPNDPTNYIGPTINRTARIRELAHGGQTVISGATQLLVVDQLPDGAWLADLGLHPLRDLPRPERVVQLCHSGLQNDFPPLRTTKSIAVHRMPARLTRFVGRIAQMADVRSLLADNRLVTLTGAGGAGKTRLAVEIAASVVDEFGDGLWYVDLAPVSHAEAVPLTVARALGLSDQPGRSTVDALARFIGEHQVLVVLDNCEHLLDATAALLLELTGRCPAVRLLATSREPLGVPGEVTFLVPSLSVTEATELFTDRARRVRPDFAVTDDNTTAVTEICNRLDCMPLAIELAAARVRALSIEEIRTGLHDRFRLLTGGARTVVRRQQTLRASVDWSHALLTEPERVLFRRIAVFLGGFDLDAAQAVAGDSQVQRYQVVDELALLVDKSLVIAESGVGPTRYRLLETVRQYAQEKLAESGEVEAVRSRHVTYYKSVAKLLDAPTGTDHERRLAQAEEELDNLQSAFGWSLETRDFDSALELATSLHPVWMTRGQGREGLAWLEAGLGNEDLQVSPSTLARALADKVTLLAWTGSMAGFDDAERALTIARELADPALLIRALVARGVITAYDADVARPYFDEAAQLARELGDSWRLSQILSLQTRAAMAAGDPIALEAAGEEGLRIAEAIGDRTTSRECRGALGWMRAWRGDPIGALHQLGEAIAEASAAHDLLLLMISQVVQGFTYAYVGDADGACACADAVFASSAELVGANEGLGYATAAIAWQAAGDATAAWQAYQKARELVGMDPQMAGVFPFGALAPLVSGDLSAARRWADDVVSTSYGCYLSVALTARARVALAQGELGQADRDSHAALSCSAANGTTLGVADTLECLAELAATEGDRREAARLLASAEAIRHRTGEVRLKILDAHCEVVLAELRNELGEQDFAAVWGQGAAISTDEVISYVRRGRGTRRRPSSGWGSLTPTEHDVVRLVQEGLSNKDIAARMFISPRTVQTHLTHVYTKLGLNSRIQLVHEVARHA</sequence>
<dbReference type="CDD" id="cd06170">
    <property type="entry name" value="LuxR_C_like"/>
    <property type="match status" value="1"/>
</dbReference>
<dbReference type="PROSITE" id="PS00622">
    <property type="entry name" value="HTH_LUXR_1"/>
    <property type="match status" value="1"/>
</dbReference>
<evidence type="ECO:0000256" key="2">
    <source>
        <dbReference type="ARBA" id="ARBA00023125"/>
    </source>
</evidence>
<dbReference type="SUPFAM" id="SSF52540">
    <property type="entry name" value="P-loop containing nucleoside triphosphate hydrolases"/>
    <property type="match status" value="1"/>
</dbReference>
<dbReference type="Gene3D" id="3.30.70.1230">
    <property type="entry name" value="Nucleotide cyclase"/>
    <property type="match status" value="2"/>
</dbReference>
<dbReference type="PANTHER" id="PTHR47691:SF3">
    <property type="entry name" value="HTH-TYPE TRANSCRIPTIONAL REGULATOR RV0890C-RELATED"/>
    <property type="match status" value="1"/>
</dbReference>
<dbReference type="GO" id="GO:0035556">
    <property type="term" value="P:intracellular signal transduction"/>
    <property type="evidence" value="ECO:0007669"/>
    <property type="project" value="InterPro"/>
</dbReference>
<protein>
    <submittedName>
        <fullName evidence="6">Putative HTH-type transcriptional regulator</fullName>
    </submittedName>
</protein>
<dbReference type="Pfam" id="PF25872">
    <property type="entry name" value="HTH_77"/>
    <property type="match status" value="1"/>
</dbReference>
<name>A0A3E2MQZ5_MYCMR</name>
<evidence type="ECO:0000259" key="5">
    <source>
        <dbReference type="PROSITE" id="PS50125"/>
    </source>
</evidence>
<dbReference type="SMART" id="SM00044">
    <property type="entry name" value="CYCc"/>
    <property type="match status" value="1"/>
</dbReference>
<dbReference type="SUPFAM" id="SSF48452">
    <property type="entry name" value="TPR-like"/>
    <property type="match status" value="1"/>
</dbReference>
<evidence type="ECO:0000259" key="4">
    <source>
        <dbReference type="PROSITE" id="PS50043"/>
    </source>
</evidence>
<dbReference type="SMART" id="SM00421">
    <property type="entry name" value="HTH_LUXR"/>
    <property type="match status" value="1"/>
</dbReference>
<dbReference type="PROSITE" id="PS50043">
    <property type="entry name" value="HTH_LUXR_2"/>
    <property type="match status" value="1"/>
</dbReference>
<evidence type="ECO:0000256" key="1">
    <source>
        <dbReference type="ARBA" id="ARBA00023015"/>
    </source>
</evidence>
<dbReference type="Gene3D" id="1.25.40.10">
    <property type="entry name" value="Tetratricopeptide repeat domain"/>
    <property type="match status" value="1"/>
</dbReference>
<dbReference type="InterPro" id="IPR001054">
    <property type="entry name" value="A/G_cyclase"/>
</dbReference>
<evidence type="ECO:0000313" key="7">
    <source>
        <dbReference type="Proteomes" id="UP000257451"/>
    </source>
</evidence>
<dbReference type="InterPro" id="IPR027417">
    <property type="entry name" value="P-loop_NTPase"/>
</dbReference>
<accession>A0A3E2MQZ5</accession>
<dbReference type="RefSeq" id="WP_117433109.1">
    <property type="nucleotide sequence ID" value="NZ_PEDF01000168.1"/>
</dbReference>
<dbReference type="Gene3D" id="1.10.10.10">
    <property type="entry name" value="Winged helix-like DNA-binding domain superfamily/Winged helix DNA-binding domain"/>
    <property type="match status" value="1"/>
</dbReference>
<dbReference type="GO" id="GO:0006355">
    <property type="term" value="P:regulation of DNA-templated transcription"/>
    <property type="evidence" value="ECO:0007669"/>
    <property type="project" value="InterPro"/>
</dbReference>
<dbReference type="CDD" id="cd07302">
    <property type="entry name" value="CHD"/>
    <property type="match status" value="1"/>
</dbReference>
<dbReference type="GO" id="GO:0003677">
    <property type="term" value="F:DNA binding"/>
    <property type="evidence" value="ECO:0007669"/>
    <property type="project" value="UniProtKB-KW"/>
</dbReference>
<comment type="caution">
    <text evidence="6">The sequence shown here is derived from an EMBL/GenBank/DDBJ whole genome shotgun (WGS) entry which is preliminary data.</text>
</comment>
<keyword evidence="3" id="KW-0804">Transcription</keyword>
<dbReference type="InterPro" id="IPR011990">
    <property type="entry name" value="TPR-like_helical_dom_sf"/>
</dbReference>
<dbReference type="InterPro" id="IPR029787">
    <property type="entry name" value="Nucleotide_cyclase"/>
</dbReference>
<evidence type="ECO:0000313" key="6">
    <source>
        <dbReference type="EMBL" id="RFZ35315.1"/>
    </source>
</evidence>
<evidence type="ECO:0000256" key="3">
    <source>
        <dbReference type="ARBA" id="ARBA00023163"/>
    </source>
</evidence>
<proteinExistence type="predicted"/>
<organism evidence="6 7">
    <name type="scientific">Mycobacterium marinum</name>
    <dbReference type="NCBI Taxonomy" id="1781"/>
    <lineage>
        <taxon>Bacteria</taxon>
        <taxon>Bacillati</taxon>
        <taxon>Actinomycetota</taxon>
        <taxon>Actinomycetes</taxon>
        <taxon>Mycobacteriales</taxon>
        <taxon>Mycobacteriaceae</taxon>
        <taxon>Mycobacterium</taxon>
        <taxon>Mycobacterium ulcerans group</taxon>
    </lineage>
</organism>
<dbReference type="EMBL" id="PEDF01000168">
    <property type="protein sequence ID" value="RFZ35315.1"/>
    <property type="molecule type" value="Genomic_DNA"/>
</dbReference>
<dbReference type="Proteomes" id="UP000257451">
    <property type="component" value="Unassembled WGS sequence"/>
</dbReference>
<reference evidence="6 7" key="1">
    <citation type="journal article" date="2018" name="Sci. Rep.">
        <title>Extensive genomic diversity among Mycobacterium marinum strains revealed by whole genome sequencing.</title>
        <authorList>
            <person name="Das S."/>
            <person name="Pettersson B.M."/>
            <person name="Behra P.R."/>
            <person name="Mallick A."/>
            <person name="Cheramie M."/>
            <person name="Ramesh M."/>
            <person name="Shirreff L."/>
            <person name="DuCote T."/>
            <person name="Dasgupta S."/>
            <person name="Ennis D.G."/>
            <person name="Kirsebom L.A."/>
        </authorList>
    </citation>
    <scope>NUCLEOTIDE SEQUENCE [LARGE SCALE GENOMIC DNA]</scope>
    <source>
        <strain evidence="6 7">Davis1</strain>
    </source>
</reference>
<feature type="domain" description="HTH luxR-type" evidence="4">
    <location>
        <begin position="1040"/>
        <end position="1105"/>
    </location>
</feature>
<dbReference type="PANTHER" id="PTHR47691">
    <property type="entry name" value="REGULATOR-RELATED"/>
    <property type="match status" value="1"/>
</dbReference>
<dbReference type="AlphaFoldDB" id="A0A3E2MQZ5"/>
<dbReference type="Gene3D" id="3.40.50.300">
    <property type="entry name" value="P-loop containing nucleotide triphosphate hydrolases"/>
    <property type="match status" value="1"/>
</dbReference>
<dbReference type="PROSITE" id="PS50125">
    <property type="entry name" value="GUANYLATE_CYCLASE_2"/>
    <property type="match status" value="1"/>
</dbReference>
<dbReference type="InterPro" id="IPR000792">
    <property type="entry name" value="Tscrpt_reg_LuxR_C"/>
</dbReference>
<dbReference type="Pfam" id="PF00211">
    <property type="entry name" value="Guanylate_cyc"/>
    <property type="match status" value="1"/>
</dbReference>
<dbReference type="FunFam" id="3.40.50.300:FF:001702">
    <property type="entry name" value="Transcriptional regulator, LuxR family"/>
    <property type="match status" value="1"/>
</dbReference>
<keyword evidence="1" id="KW-0805">Transcription regulation</keyword>
<dbReference type="PRINTS" id="PR00038">
    <property type="entry name" value="HTHLUXR"/>
</dbReference>
<dbReference type="FunFam" id="1.10.10.10:FF:000553">
    <property type="entry name" value="Transcriptional regulator, LuxR family"/>
    <property type="match status" value="1"/>
</dbReference>
<gene>
    <name evidence="6" type="ORF">DAVIS_04414</name>
</gene>
<dbReference type="InterPro" id="IPR036388">
    <property type="entry name" value="WH-like_DNA-bd_sf"/>
</dbReference>